<dbReference type="EMBL" id="CP040449">
    <property type="protein sequence ID" value="QFI55391.1"/>
    <property type="molecule type" value="Genomic_DNA"/>
</dbReference>
<feature type="transmembrane region" description="Helical" evidence="6">
    <location>
        <begin position="35"/>
        <end position="57"/>
    </location>
</feature>
<comment type="subcellular location">
    <subcellularLocation>
        <location evidence="1">Cell membrane</location>
        <topology evidence="1">Multi-pass membrane protein</topology>
    </subcellularLocation>
</comment>
<evidence type="ECO:0000313" key="9">
    <source>
        <dbReference type="Proteomes" id="UP000594034"/>
    </source>
</evidence>
<dbReference type="NCBIfam" id="NF008676">
    <property type="entry name" value="PRK11689.1"/>
    <property type="match status" value="1"/>
</dbReference>
<dbReference type="AlphaFoldDB" id="A0A5J6WYP9"/>
<evidence type="ECO:0000256" key="1">
    <source>
        <dbReference type="ARBA" id="ARBA00004651"/>
    </source>
</evidence>
<feature type="transmembrane region" description="Helical" evidence="6">
    <location>
        <begin position="126"/>
        <end position="142"/>
    </location>
</feature>
<evidence type="ECO:0000256" key="6">
    <source>
        <dbReference type="SAM" id="Phobius"/>
    </source>
</evidence>
<feature type="transmembrane region" description="Helical" evidence="6">
    <location>
        <begin position="97"/>
        <end position="117"/>
    </location>
</feature>
<reference evidence="8 9" key="1">
    <citation type="submission" date="2019-05" db="EMBL/GenBank/DDBJ databases">
        <title>OXA-830, a novel chromosomally encoded expanded-spectrum class D beta-lactamase in Aeromonas simiae.</title>
        <authorList>
            <person name="Zhou W."/>
            <person name="Chen Q."/>
        </authorList>
    </citation>
    <scope>NUCLEOTIDE SEQUENCE [LARGE SCALE GENOMIC DNA]</scope>
    <source>
        <strain evidence="8 9">A6</strain>
    </source>
</reference>
<feature type="transmembrane region" description="Helical" evidence="6">
    <location>
        <begin position="277"/>
        <end position="295"/>
    </location>
</feature>
<evidence type="ECO:0000313" key="8">
    <source>
        <dbReference type="EMBL" id="QFI55391.1"/>
    </source>
</evidence>
<feature type="transmembrane region" description="Helical" evidence="6">
    <location>
        <begin position="162"/>
        <end position="180"/>
    </location>
</feature>
<dbReference type="Proteomes" id="UP000594034">
    <property type="component" value="Chromosome"/>
</dbReference>
<proteinExistence type="predicted"/>
<dbReference type="SUPFAM" id="SSF103481">
    <property type="entry name" value="Multidrug resistance efflux transporter EmrE"/>
    <property type="match status" value="2"/>
</dbReference>
<gene>
    <name evidence="8" type="ORF">FE240_12275</name>
</gene>
<feature type="transmembrane region" description="Helical" evidence="6">
    <location>
        <begin position="189"/>
        <end position="208"/>
    </location>
</feature>
<dbReference type="Pfam" id="PF00892">
    <property type="entry name" value="EamA"/>
    <property type="match status" value="1"/>
</dbReference>
<keyword evidence="4 6" id="KW-1133">Transmembrane helix</keyword>
<feature type="domain" description="EamA" evidence="7">
    <location>
        <begin position="162"/>
        <end position="290"/>
    </location>
</feature>
<sequence length="297" mass="31750">MNHPLPAPRRATLIGMGAILMWSASVGLFRSIAELFGAAGGAALVFTTSALLATLALGWPRLRAIPLPYLLLGGTLFVAYEVALALALGWAHNRPQALELGMINYLWPSLTVLLAVLTRQQRASRLLLPGLALCLTGIIWVMKGERVWSPAQLWHNLLQNPSAYLLAGAAALLWACYSLVTRRWGSREPVIPLFLAITAALLWGHYLGSNEPPLPLHLPGLGQVLLLGGLTAAAYSCWNHGVLAGNLTQLAAFSYFTPVLSMALASLWLGVAPGGGFFAGVAMVTAGSLLCWWATRR</sequence>
<dbReference type="InterPro" id="IPR037185">
    <property type="entry name" value="EmrE-like"/>
</dbReference>
<feature type="transmembrane region" description="Helical" evidence="6">
    <location>
        <begin position="12"/>
        <end position="29"/>
    </location>
</feature>
<evidence type="ECO:0000259" key="7">
    <source>
        <dbReference type="Pfam" id="PF00892"/>
    </source>
</evidence>
<accession>A0A5J6WYP9</accession>
<dbReference type="PANTHER" id="PTHR42920">
    <property type="entry name" value="OS03G0707200 PROTEIN-RELATED"/>
    <property type="match status" value="1"/>
</dbReference>
<keyword evidence="9" id="KW-1185">Reference proteome</keyword>
<dbReference type="RefSeq" id="WP_193001288.1">
    <property type="nucleotide sequence ID" value="NZ_CP040449.1"/>
</dbReference>
<evidence type="ECO:0000256" key="2">
    <source>
        <dbReference type="ARBA" id="ARBA00022475"/>
    </source>
</evidence>
<feature type="transmembrane region" description="Helical" evidence="6">
    <location>
        <begin position="69"/>
        <end position="91"/>
    </location>
</feature>
<protein>
    <submittedName>
        <fullName evidence="8">Drug/metabolite DMT transporter permease</fullName>
    </submittedName>
</protein>
<keyword evidence="3 6" id="KW-0812">Transmembrane</keyword>
<name>A0A5J6WYP9_9GAMM</name>
<dbReference type="InterPro" id="IPR000620">
    <property type="entry name" value="EamA_dom"/>
</dbReference>
<evidence type="ECO:0000256" key="3">
    <source>
        <dbReference type="ARBA" id="ARBA00022692"/>
    </source>
</evidence>
<evidence type="ECO:0000256" key="4">
    <source>
        <dbReference type="ARBA" id="ARBA00022989"/>
    </source>
</evidence>
<keyword evidence="2" id="KW-1003">Cell membrane</keyword>
<organism evidence="8 9">
    <name type="scientific">Aeromonas simiae</name>
    <dbReference type="NCBI Taxonomy" id="218936"/>
    <lineage>
        <taxon>Bacteria</taxon>
        <taxon>Pseudomonadati</taxon>
        <taxon>Pseudomonadota</taxon>
        <taxon>Gammaproteobacteria</taxon>
        <taxon>Aeromonadales</taxon>
        <taxon>Aeromonadaceae</taxon>
        <taxon>Aeromonas</taxon>
    </lineage>
</organism>
<dbReference type="KEGG" id="asim:FE240_12275"/>
<dbReference type="InterPro" id="IPR051258">
    <property type="entry name" value="Diverse_Substrate_Transporter"/>
</dbReference>
<dbReference type="PANTHER" id="PTHR42920:SF24">
    <property type="entry name" value="AROMATIC AMINO ACID EXPORTER YDDG"/>
    <property type="match status" value="1"/>
</dbReference>
<evidence type="ECO:0000256" key="5">
    <source>
        <dbReference type="ARBA" id="ARBA00023136"/>
    </source>
</evidence>
<feature type="transmembrane region" description="Helical" evidence="6">
    <location>
        <begin position="220"/>
        <end position="238"/>
    </location>
</feature>
<feature type="transmembrane region" description="Helical" evidence="6">
    <location>
        <begin position="250"/>
        <end position="271"/>
    </location>
</feature>
<dbReference type="GO" id="GO:0005886">
    <property type="term" value="C:plasma membrane"/>
    <property type="evidence" value="ECO:0007669"/>
    <property type="project" value="UniProtKB-SubCell"/>
</dbReference>
<keyword evidence="5 6" id="KW-0472">Membrane</keyword>